<feature type="repeat" description="PPR" evidence="6">
    <location>
        <begin position="185"/>
        <end position="219"/>
    </location>
</feature>
<dbReference type="FunFam" id="1.25.40.10:FF:000618">
    <property type="entry name" value="Pentatricopeptide repeat-containing protein mitochondrial"/>
    <property type="match status" value="1"/>
</dbReference>
<comment type="similarity">
    <text evidence="2">Belongs to the PPR family. P subfamily.</text>
</comment>
<keyword evidence="8" id="KW-1185">Reference proteome</keyword>
<dbReference type="EMBL" id="SDRB02012469">
    <property type="protein sequence ID" value="THF97647.1"/>
    <property type="molecule type" value="Genomic_DNA"/>
</dbReference>
<dbReference type="FunFam" id="1.25.40.10:FF:000385">
    <property type="entry name" value="Pentatricopeptide repeat-containing protein mitochondrial"/>
    <property type="match status" value="1"/>
</dbReference>
<evidence type="ECO:0000256" key="4">
    <source>
        <dbReference type="ARBA" id="ARBA00022946"/>
    </source>
</evidence>
<dbReference type="PANTHER" id="PTHR45717">
    <property type="entry name" value="OS12G0527900 PROTEIN"/>
    <property type="match status" value="1"/>
</dbReference>
<comment type="subcellular location">
    <subcellularLocation>
        <location evidence="1">Mitochondrion</location>
    </subcellularLocation>
</comment>
<protein>
    <recommendedName>
        <fullName evidence="9">Pentacotripeptide-repeat region of PRORP domain-containing protein</fullName>
    </recommendedName>
</protein>
<feature type="repeat" description="PPR" evidence="6">
    <location>
        <begin position="220"/>
        <end position="254"/>
    </location>
</feature>
<dbReference type="Proteomes" id="UP000306102">
    <property type="component" value="Unassembled WGS sequence"/>
</dbReference>
<dbReference type="Pfam" id="PF13041">
    <property type="entry name" value="PPR_2"/>
    <property type="match status" value="1"/>
</dbReference>
<dbReference type="GO" id="GO:0003729">
    <property type="term" value="F:mRNA binding"/>
    <property type="evidence" value="ECO:0007669"/>
    <property type="project" value="UniProtKB-ARBA"/>
</dbReference>
<dbReference type="Pfam" id="PF01535">
    <property type="entry name" value="PPR"/>
    <property type="match status" value="2"/>
</dbReference>
<dbReference type="SUPFAM" id="SSF48452">
    <property type="entry name" value="TPR-like"/>
    <property type="match status" value="1"/>
</dbReference>
<evidence type="ECO:0000313" key="7">
    <source>
        <dbReference type="EMBL" id="THF97647.1"/>
    </source>
</evidence>
<dbReference type="GO" id="GO:0005739">
    <property type="term" value="C:mitochondrion"/>
    <property type="evidence" value="ECO:0007669"/>
    <property type="project" value="UniProtKB-SubCell"/>
</dbReference>
<keyword evidence="5" id="KW-0496">Mitochondrion</keyword>
<dbReference type="PANTHER" id="PTHR45717:SF8">
    <property type="entry name" value="OS01G0301000 PROTEIN"/>
    <property type="match status" value="1"/>
</dbReference>
<evidence type="ECO:0000256" key="2">
    <source>
        <dbReference type="ARBA" id="ARBA00007626"/>
    </source>
</evidence>
<comment type="caution">
    <text evidence="7">The sequence shown here is derived from an EMBL/GenBank/DDBJ whole genome shotgun (WGS) entry which is preliminary data.</text>
</comment>
<accession>A0A4S4D5U9</accession>
<gene>
    <name evidence="7" type="ORF">TEA_015712</name>
</gene>
<dbReference type="AlphaFoldDB" id="A0A4S4D5U9"/>
<organism evidence="7 8">
    <name type="scientific">Camellia sinensis var. sinensis</name>
    <name type="common">China tea</name>
    <dbReference type="NCBI Taxonomy" id="542762"/>
    <lineage>
        <taxon>Eukaryota</taxon>
        <taxon>Viridiplantae</taxon>
        <taxon>Streptophyta</taxon>
        <taxon>Embryophyta</taxon>
        <taxon>Tracheophyta</taxon>
        <taxon>Spermatophyta</taxon>
        <taxon>Magnoliopsida</taxon>
        <taxon>eudicotyledons</taxon>
        <taxon>Gunneridae</taxon>
        <taxon>Pentapetalae</taxon>
        <taxon>asterids</taxon>
        <taxon>Ericales</taxon>
        <taxon>Theaceae</taxon>
        <taxon>Camellia</taxon>
    </lineage>
</organism>
<reference evidence="7 8" key="1">
    <citation type="journal article" date="2018" name="Proc. Natl. Acad. Sci. U.S.A.">
        <title>Draft genome sequence of Camellia sinensis var. sinensis provides insights into the evolution of the tea genome and tea quality.</title>
        <authorList>
            <person name="Wei C."/>
            <person name="Yang H."/>
            <person name="Wang S."/>
            <person name="Zhao J."/>
            <person name="Liu C."/>
            <person name="Gao L."/>
            <person name="Xia E."/>
            <person name="Lu Y."/>
            <person name="Tai Y."/>
            <person name="She G."/>
            <person name="Sun J."/>
            <person name="Cao H."/>
            <person name="Tong W."/>
            <person name="Gao Q."/>
            <person name="Li Y."/>
            <person name="Deng W."/>
            <person name="Jiang X."/>
            <person name="Wang W."/>
            <person name="Chen Q."/>
            <person name="Zhang S."/>
            <person name="Li H."/>
            <person name="Wu J."/>
            <person name="Wang P."/>
            <person name="Li P."/>
            <person name="Shi C."/>
            <person name="Zheng F."/>
            <person name="Jian J."/>
            <person name="Huang B."/>
            <person name="Shan D."/>
            <person name="Shi M."/>
            <person name="Fang C."/>
            <person name="Yue Y."/>
            <person name="Li F."/>
            <person name="Li D."/>
            <person name="Wei S."/>
            <person name="Han B."/>
            <person name="Jiang C."/>
            <person name="Yin Y."/>
            <person name="Xia T."/>
            <person name="Zhang Z."/>
            <person name="Bennetzen J.L."/>
            <person name="Zhao S."/>
            <person name="Wan X."/>
        </authorList>
    </citation>
    <scope>NUCLEOTIDE SEQUENCE [LARGE SCALE GENOMIC DNA]</scope>
    <source>
        <strain evidence="8">cv. Shuchazao</strain>
        <tissue evidence="7">Leaf</tissue>
    </source>
</reference>
<evidence type="ECO:0000313" key="8">
    <source>
        <dbReference type="Proteomes" id="UP000306102"/>
    </source>
</evidence>
<keyword evidence="4" id="KW-0809">Transit peptide</keyword>
<dbReference type="STRING" id="542762.A0A4S4D5U9"/>
<evidence type="ECO:0008006" key="9">
    <source>
        <dbReference type="Google" id="ProtNLM"/>
    </source>
</evidence>
<evidence type="ECO:0000256" key="5">
    <source>
        <dbReference type="ARBA" id="ARBA00023128"/>
    </source>
</evidence>
<dbReference type="InterPro" id="IPR011990">
    <property type="entry name" value="TPR-like_helical_dom_sf"/>
</dbReference>
<evidence type="ECO:0000256" key="6">
    <source>
        <dbReference type="PROSITE-ProRule" id="PRU00708"/>
    </source>
</evidence>
<keyword evidence="3" id="KW-0677">Repeat</keyword>
<name>A0A4S4D5U9_CAMSN</name>
<evidence type="ECO:0000256" key="1">
    <source>
        <dbReference type="ARBA" id="ARBA00004173"/>
    </source>
</evidence>
<evidence type="ECO:0000256" key="3">
    <source>
        <dbReference type="ARBA" id="ARBA00022737"/>
    </source>
</evidence>
<dbReference type="NCBIfam" id="TIGR00756">
    <property type="entry name" value="PPR"/>
    <property type="match status" value="2"/>
</dbReference>
<feature type="repeat" description="PPR" evidence="6">
    <location>
        <begin position="150"/>
        <end position="184"/>
    </location>
</feature>
<dbReference type="Gene3D" id="1.25.40.10">
    <property type="entry name" value="Tetratricopeptide repeat domain"/>
    <property type="match status" value="2"/>
</dbReference>
<proteinExistence type="inferred from homology"/>
<sequence>MMISVRVRVRVREMMKYSRLVSAGASSVARWLCTAAVETEAEVTRRRGREGRLYRRLSELGLTGGTAGQALNQYIREGKIVKKYELLRCIKELRKYGSYKHALQIMEWMEMRNINFAFRDYATRLDLTSKAQGIAEAENYFSGLSQYAKNQCTYGALLNCYCKEKMTDKALALFKKMDEMNIASTSVAFNNLMSLYMRLGQPEKVPPLIEEMRHRNIPLDTFSYNILMHSYSCLNDIEAVERVFEEITEENEKECDWTTFSNLAAVYVKYGLNEKAESALKKLEEEMGPRSRYAYHCLISLYAGTSNLDEVHRVWNSLKSGFPKTTNVSYRVMLHALDRLNDINGLKRCFEEWESSYSSYDIRLANVAISAYLKNDMIVEAESVLDEAIKRSEGPFFKAWDMFMMFFLKQRRVDSAFKYMESALGHPKSESVDKVLKYFEEEKNVDGAEELCKTLKKVNCLDSKAYDSLLRTYIAAGKSAPDMRMRIEADGIEVNSEFENLLETVCPK</sequence>
<dbReference type="InterPro" id="IPR002885">
    <property type="entry name" value="PPR_rpt"/>
</dbReference>
<dbReference type="PROSITE" id="PS51375">
    <property type="entry name" value="PPR"/>
    <property type="match status" value="3"/>
</dbReference>